<evidence type="ECO:0000256" key="1">
    <source>
        <dbReference type="SAM" id="SignalP"/>
    </source>
</evidence>
<gene>
    <name evidence="2" type="ORF">NELON_09925</name>
</gene>
<protein>
    <recommendedName>
        <fullName evidence="4">Periplasmic protein</fullName>
    </recommendedName>
</protein>
<feature type="chain" id="PRO_5002099363" description="Periplasmic protein" evidence="1">
    <location>
        <begin position="23"/>
        <end position="89"/>
    </location>
</feature>
<organism evidence="2 3">
    <name type="scientific">Neisseria elongata subsp. glycolytica ATCC 29315</name>
    <dbReference type="NCBI Taxonomy" id="546263"/>
    <lineage>
        <taxon>Bacteria</taxon>
        <taxon>Pseudomonadati</taxon>
        <taxon>Pseudomonadota</taxon>
        <taxon>Betaproteobacteria</taxon>
        <taxon>Neisseriales</taxon>
        <taxon>Neisseriaceae</taxon>
        <taxon>Neisseria</taxon>
    </lineage>
</organism>
<sequence>MNKKIAVLLALAAAVAAPAAMAKDIKIQENSAGLSEQLTENLAATAVSMGVKEPLSIRKSADGVTISGSSGTQCNIKLNDGKIAGVSCK</sequence>
<dbReference type="Proteomes" id="UP000031392">
    <property type="component" value="Chromosome"/>
</dbReference>
<dbReference type="KEGG" id="nel:NELON_09925"/>
<feature type="signal peptide" evidence="1">
    <location>
        <begin position="1"/>
        <end position="22"/>
    </location>
</feature>
<evidence type="ECO:0000313" key="3">
    <source>
        <dbReference type="Proteomes" id="UP000031392"/>
    </source>
</evidence>
<evidence type="ECO:0008006" key="4">
    <source>
        <dbReference type="Google" id="ProtNLM"/>
    </source>
</evidence>
<dbReference type="PATRIC" id="fig|546263.7.peg.2130"/>
<reference evidence="2 3" key="2">
    <citation type="journal article" date="2015" name="PLoS Genet.">
        <title>Common Cell Shape Evolution of Two Nasopharyngeal Pathogens.</title>
        <authorList>
            <person name="Veyrier F.J."/>
            <person name="Biais N."/>
            <person name="Morales P."/>
            <person name="Belkacem N."/>
            <person name="Guilhen C."/>
            <person name="Ranjeva S."/>
            <person name="Sismeiro O."/>
            <person name="Pehau-Arnaudet G."/>
            <person name="Rocha E.P."/>
            <person name="Werts C."/>
            <person name="Taha M.K."/>
            <person name="Boneca I.G."/>
        </authorList>
    </citation>
    <scope>NUCLEOTIDE SEQUENCE [LARGE SCALE GENOMIC DNA]</scope>
    <source>
        <strain evidence="2 3">ATCC 29315</strain>
    </source>
</reference>
<name>A0A0B5CSA5_NEIEG</name>
<keyword evidence="1" id="KW-0732">Signal</keyword>
<dbReference type="EMBL" id="CP007726">
    <property type="protein sequence ID" value="AJE19191.1"/>
    <property type="molecule type" value="Genomic_DNA"/>
</dbReference>
<dbReference type="HOGENOM" id="CLU_170240_1_0_4"/>
<evidence type="ECO:0000313" key="2">
    <source>
        <dbReference type="EMBL" id="AJE19191.1"/>
    </source>
</evidence>
<accession>A0A0B5CSA5</accession>
<proteinExistence type="predicted"/>
<dbReference type="AlphaFoldDB" id="A0A0B5CSA5"/>
<reference evidence="3" key="1">
    <citation type="submission" date="2014-05" db="EMBL/GenBank/DDBJ databases">
        <title>Complete Genome sequence of Neisseria elongata subsp. glycolytica.</title>
        <authorList>
            <person name="Veyrier F.J."/>
            <person name="Taha M.-K."/>
        </authorList>
    </citation>
    <scope>NUCLEOTIDE SEQUENCE [LARGE SCALE GENOMIC DNA]</scope>
    <source>
        <strain evidence="3">ATCC 29315</strain>
    </source>
</reference>
<keyword evidence="3" id="KW-1185">Reference proteome</keyword>
<dbReference type="RefSeq" id="WP_041961509.1">
    <property type="nucleotide sequence ID" value="NZ_CP007726.1"/>
</dbReference>